<dbReference type="GO" id="GO:0005886">
    <property type="term" value="C:plasma membrane"/>
    <property type="evidence" value="ECO:0007669"/>
    <property type="project" value="TreeGrafter"/>
</dbReference>
<evidence type="ECO:0000256" key="2">
    <source>
        <dbReference type="ARBA" id="ARBA00004370"/>
    </source>
</evidence>
<keyword evidence="5" id="KW-0808">Transferase</keyword>
<dbReference type="GO" id="GO:0000155">
    <property type="term" value="F:phosphorelay sensor kinase activity"/>
    <property type="evidence" value="ECO:0007669"/>
    <property type="project" value="InterPro"/>
</dbReference>
<feature type="domain" description="HAMP" evidence="14">
    <location>
        <begin position="207"/>
        <end position="259"/>
    </location>
</feature>
<dbReference type="AlphaFoldDB" id="A0A951PZ72"/>
<dbReference type="InterPro" id="IPR003660">
    <property type="entry name" value="HAMP_dom"/>
</dbReference>
<dbReference type="Gene3D" id="6.10.340.10">
    <property type="match status" value="1"/>
</dbReference>
<dbReference type="InterPro" id="IPR036890">
    <property type="entry name" value="HATPase_C_sf"/>
</dbReference>
<evidence type="ECO:0000256" key="5">
    <source>
        <dbReference type="ARBA" id="ARBA00022679"/>
    </source>
</evidence>
<organism evidence="15 16">
    <name type="scientific">Mojavia pulchra JT2-VF2</name>
    <dbReference type="NCBI Taxonomy" id="287848"/>
    <lineage>
        <taxon>Bacteria</taxon>
        <taxon>Bacillati</taxon>
        <taxon>Cyanobacteriota</taxon>
        <taxon>Cyanophyceae</taxon>
        <taxon>Nostocales</taxon>
        <taxon>Nostocaceae</taxon>
    </lineage>
</organism>
<dbReference type="CDD" id="cd06225">
    <property type="entry name" value="HAMP"/>
    <property type="match status" value="1"/>
</dbReference>
<keyword evidence="8 12" id="KW-1133">Transmembrane helix</keyword>
<dbReference type="EMBL" id="JAHHHN010000007">
    <property type="protein sequence ID" value="MBW4562283.1"/>
    <property type="molecule type" value="Genomic_DNA"/>
</dbReference>
<dbReference type="SUPFAM" id="SSF158472">
    <property type="entry name" value="HAMP domain-like"/>
    <property type="match status" value="1"/>
</dbReference>
<evidence type="ECO:0000256" key="9">
    <source>
        <dbReference type="ARBA" id="ARBA00023012"/>
    </source>
</evidence>
<dbReference type="Gene3D" id="3.30.565.10">
    <property type="entry name" value="Histidine kinase-like ATPase, C-terminal domain"/>
    <property type="match status" value="1"/>
</dbReference>
<reference evidence="15" key="2">
    <citation type="journal article" date="2022" name="Microbiol. Resour. Announc.">
        <title>Metagenome Sequencing to Explore Phylogenomics of Terrestrial Cyanobacteria.</title>
        <authorList>
            <person name="Ward R.D."/>
            <person name="Stajich J.E."/>
            <person name="Johansen J.R."/>
            <person name="Huntemann M."/>
            <person name="Clum A."/>
            <person name="Foster B."/>
            <person name="Foster B."/>
            <person name="Roux S."/>
            <person name="Palaniappan K."/>
            <person name="Varghese N."/>
            <person name="Mukherjee S."/>
            <person name="Reddy T.B.K."/>
            <person name="Daum C."/>
            <person name="Copeland A."/>
            <person name="Chen I.A."/>
            <person name="Ivanova N.N."/>
            <person name="Kyrpides N.C."/>
            <person name="Shapiro N."/>
            <person name="Eloe-Fadrosh E.A."/>
            <person name="Pietrasiak N."/>
        </authorList>
    </citation>
    <scope>NUCLEOTIDE SEQUENCE</scope>
    <source>
        <strain evidence="15">JT2-VF2</strain>
    </source>
</reference>
<dbReference type="InterPro" id="IPR050428">
    <property type="entry name" value="TCS_sensor_his_kinase"/>
</dbReference>
<feature type="transmembrane region" description="Helical" evidence="12">
    <location>
        <begin position="21"/>
        <end position="40"/>
    </location>
</feature>
<dbReference type="SUPFAM" id="SSF47384">
    <property type="entry name" value="Homodimeric domain of signal transducing histidine kinase"/>
    <property type="match status" value="1"/>
</dbReference>
<dbReference type="SUPFAM" id="SSF55874">
    <property type="entry name" value="ATPase domain of HSP90 chaperone/DNA topoisomerase II/histidine kinase"/>
    <property type="match status" value="1"/>
</dbReference>
<evidence type="ECO:0000256" key="10">
    <source>
        <dbReference type="ARBA" id="ARBA00023136"/>
    </source>
</evidence>
<evidence type="ECO:0000256" key="12">
    <source>
        <dbReference type="SAM" id="Phobius"/>
    </source>
</evidence>
<keyword evidence="7 15" id="KW-0418">Kinase</keyword>
<dbReference type="InterPro" id="IPR003594">
    <property type="entry name" value="HATPase_dom"/>
</dbReference>
<dbReference type="PRINTS" id="PR00344">
    <property type="entry name" value="BCTRLSENSOR"/>
</dbReference>
<evidence type="ECO:0000256" key="1">
    <source>
        <dbReference type="ARBA" id="ARBA00000085"/>
    </source>
</evidence>
<keyword evidence="4" id="KW-0597">Phosphoprotein</keyword>
<evidence type="ECO:0000256" key="11">
    <source>
        <dbReference type="SAM" id="MobiDB-lite"/>
    </source>
</evidence>
<dbReference type="PROSITE" id="PS50885">
    <property type="entry name" value="HAMP"/>
    <property type="match status" value="1"/>
</dbReference>
<feature type="region of interest" description="Disordered" evidence="11">
    <location>
        <begin position="475"/>
        <end position="522"/>
    </location>
</feature>
<keyword evidence="10 12" id="KW-0472">Membrane</keyword>
<dbReference type="SMART" id="SM00387">
    <property type="entry name" value="HATPase_c"/>
    <property type="match status" value="1"/>
</dbReference>
<evidence type="ECO:0000259" key="14">
    <source>
        <dbReference type="PROSITE" id="PS50885"/>
    </source>
</evidence>
<dbReference type="SMART" id="SM00388">
    <property type="entry name" value="HisKA"/>
    <property type="match status" value="1"/>
</dbReference>
<evidence type="ECO:0000256" key="8">
    <source>
        <dbReference type="ARBA" id="ARBA00022989"/>
    </source>
</evidence>
<gene>
    <name evidence="15" type="ORF">KME32_14255</name>
</gene>
<evidence type="ECO:0000259" key="13">
    <source>
        <dbReference type="PROSITE" id="PS50109"/>
    </source>
</evidence>
<dbReference type="PROSITE" id="PS50109">
    <property type="entry name" value="HIS_KIN"/>
    <property type="match status" value="1"/>
</dbReference>
<proteinExistence type="predicted"/>
<dbReference type="Pfam" id="PF02518">
    <property type="entry name" value="HATPase_c"/>
    <property type="match status" value="1"/>
</dbReference>
<dbReference type="InterPro" id="IPR003661">
    <property type="entry name" value="HisK_dim/P_dom"/>
</dbReference>
<protein>
    <recommendedName>
        <fullName evidence="3">histidine kinase</fullName>
        <ecNumber evidence="3">2.7.13.3</ecNumber>
    </recommendedName>
</protein>
<keyword evidence="9" id="KW-0902">Two-component regulatory system</keyword>
<evidence type="ECO:0000256" key="4">
    <source>
        <dbReference type="ARBA" id="ARBA00022553"/>
    </source>
</evidence>
<feature type="domain" description="Histidine kinase" evidence="13">
    <location>
        <begin position="267"/>
        <end position="475"/>
    </location>
</feature>
<dbReference type="CDD" id="cd00082">
    <property type="entry name" value="HisKA"/>
    <property type="match status" value="1"/>
</dbReference>
<dbReference type="SMART" id="SM00304">
    <property type="entry name" value="HAMP"/>
    <property type="match status" value="1"/>
</dbReference>
<comment type="caution">
    <text evidence="15">The sequence shown here is derived from an EMBL/GenBank/DDBJ whole genome shotgun (WGS) entry which is preliminary data.</text>
</comment>
<dbReference type="Proteomes" id="UP000715781">
    <property type="component" value="Unassembled WGS sequence"/>
</dbReference>
<dbReference type="PANTHER" id="PTHR45436:SF5">
    <property type="entry name" value="SENSOR HISTIDINE KINASE TRCS"/>
    <property type="match status" value="1"/>
</dbReference>
<sequence>MKPKNSLQICYRIIFSLRTQIVLGYILLMLFSSAVGTFIVEQVLFFQVEERIRKSLVQEMQEFRMLAIDGIHPKTHKPFGDDLHTLFKVFLKNNIPDDDEFLVAILNGQIYRNSPLALPSWFKLDLPIVKTLSQTKTPLKGEFLSVDGEDIIYLAQPIIRGKNHGVFVVFHATAGERDEVREAVVVIMKVTFVIVVKFSFLAWLLAARVLKPLHLLTEATRSIGETDLTRRIPVKGADEIAELTITFNEMLERLETAFSSQRDFINDASHELRTPITIIRGHIELLGDDPQERQETVELVIDELDRMSRFVEDMLLLAKSEQPGFLNLEIVEIHSLTLELHTKAKALAPRNWRLDTMASGRLQADRQRLTQAIMNLAENATHHTKEGDVISIGSSVKNNQVRFWVRDTGEGIPLHEQRRIFQRFARGSINRRRSNGAGLGLSIVQAIVEAHNGWIELFSRPRGGSTFTIVIPLKPIPKDREPGDKNSFFHSPKFWQGARRQEARSRGVEEDEGGKKTRDAEK</sequence>
<reference evidence="15" key="1">
    <citation type="submission" date="2021-05" db="EMBL/GenBank/DDBJ databases">
        <authorList>
            <person name="Pietrasiak N."/>
            <person name="Ward R."/>
            <person name="Stajich J.E."/>
            <person name="Kurbessoian T."/>
        </authorList>
    </citation>
    <scope>NUCLEOTIDE SEQUENCE</scope>
    <source>
        <strain evidence="15">JT2-VF2</strain>
    </source>
</reference>
<accession>A0A951PZ72</accession>
<dbReference type="FunFam" id="1.10.287.130:FF:000001">
    <property type="entry name" value="Two-component sensor histidine kinase"/>
    <property type="match status" value="1"/>
</dbReference>
<dbReference type="EC" id="2.7.13.3" evidence="3"/>
<dbReference type="Pfam" id="PF00672">
    <property type="entry name" value="HAMP"/>
    <property type="match status" value="1"/>
</dbReference>
<dbReference type="InterPro" id="IPR005467">
    <property type="entry name" value="His_kinase_dom"/>
</dbReference>
<dbReference type="PANTHER" id="PTHR45436">
    <property type="entry name" value="SENSOR HISTIDINE KINASE YKOH"/>
    <property type="match status" value="1"/>
</dbReference>
<evidence type="ECO:0000256" key="7">
    <source>
        <dbReference type="ARBA" id="ARBA00022777"/>
    </source>
</evidence>
<name>A0A951PZ72_9NOST</name>
<comment type="catalytic activity">
    <reaction evidence="1">
        <text>ATP + protein L-histidine = ADP + protein N-phospho-L-histidine.</text>
        <dbReference type="EC" id="2.7.13.3"/>
    </reaction>
</comment>
<evidence type="ECO:0000313" key="15">
    <source>
        <dbReference type="EMBL" id="MBW4562283.1"/>
    </source>
</evidence>
<feature type="compositionally biased region" description="Basic and acidic residues" evidence="11">
    <location>
        <begin position="499"/>
        <end position="522"/>
    </location>
</feature>
<evidence type="ECO:0000313" key="16">
    <source>
        <dbReference type="Proteomes" id="UP000715781"/>
    </source>
</evidence>
<keyword evidence="6 12" id="KW-0812">Transmembrane</keyword>
<dbReference type="Pfam" id="PF00512">
    <property type="entry name" value="HisKA"/>
    <property type="match status" value="1"/>
</dbReference>
<evidence type="ECO:0000256" key="6">
    <source>
        <dbReference type="ARBA" id="ARBA00022692"/>
    </source>
</evidence>
<comment type="subcellular location">
    <subcellularLocation>
        <location evidence="2">Membrane</location>
    </subcellularLocation>
</comment>
<evidence type="ECO:0000256" key="3">
    <source>
        <dbReference type="ARBA" id="ARBA00012438"/>
    </source>
</evidence>
<dbReference type="InterPro" id="IPR036097">
    <property type="entry name" value="HisK_dim/P_sf"/>
</dbReference>
<dbReference type="InterPro" id="IPR004358">
    <property type="entry name" value="Sig_transdc_His_kin-like_C"/>
</dbReference>
<dbReference type="Gene3D" id="1.10.287.130">
    <property type="match status" value="1"/>
</dbReference>